<dbReference type="GeneID" id="83621365"/>
<evidence type="ECO:0000313" key="1">
    <source>
        <dbReference type="EMBL" id="UYF96611.1"/>
    </source>
</evidence>
<organism evidence="1 2">
    <name type="scientific">Rhodococcus aetherivorans</name>
    <dbReference type="NCBI Taxonomy" id="191292"/>
    <lineage>
        <taxon>Bacteria</taxon>
        <taxon>Bacillati</taxon>
        <taxon>Actinomycetota</taxon>
        <taxon>Actinomycetes</taxon>
        <taxon>Mycobacteriales</taxon>
        <taxon>Nocardiaceae</taxon>
        <taxon>Rhodococcus</taxon>
    </lineage>
</organism>
<dbReference type="EMBL" id="CP106982">
    <property type="protein sequence ID" value="UYF96611.1"/>
    <property type="molecule type" value="Genomic_DNA"/>
</dbReference>
<proteinExistence type="predicted"/>
<dbReference type="Proteomes" id="UP001163947">
    <property type="component" value="Chromosome"/>
</dbReference>
<reference evidence="1" key="1">
    <citation type="submission" date="2022-09" db="EMBL/GenBank/DDBJ databases">
        <title>The genome sequence of Rhodococcus aetherivorans N1.</title>
        <authorList>
            <person name="Jiang W."/>
        </authorList>
    </citation>
    <scope>NUCLEOTIDE SEQUENCE</scope>
    <source>
        <strain evidence="1">N1</strain>
    </source>
</reference>
<dbReference type="InterPro" id="IPR021352">
    <property type="entry name" value="DUF2971"/>
</dbReference>
<accession>A0AA46PZ67</accession>
<gene>
    <name evidence="1" type="ORF">OCS65_13070</name>
</gene>
<dbReference type="RefSeq" id="WP_263510321.1">
    <property type="nucleotide sequence ID" value="NZ_CP106982.1"/>
</dbReference>
<evidence type="ECO:0000313" key="2">
    <source>
        <dbReference type="Proteomes" id="UP001163947"/>
    </source>
</evidence>
<dbReference type="AlphaFoldDB" id="A0AA46PZ67"/>
<dbReference type="Pfam" id="PF11185">
    <property type="entry name" value="DUF2971"/>
    <property type="match status" value="1"/>
</dbReference>
<name>A0AA46PZ67_9NOCA</name>
<sequence length="301" mass="33864">MSETPETLHHYTTAAGLMGVFEPRKFGGWNVPETRSLTLWATDARYLNDAQELTFAAGVLARAMRDVVDRSDAEHAKGIDELAERISEGNFLDPDDGETLHTAYVTSFCKEPDLLSQWRGYGANGYSIEFSAQVLRRFLVPVLEQALGHLGTPFLGGIELAPVQYKIDATFIERAARKIVDPENRPSALRLALECLAQFKHPAFQEEQEWRLFVSLGETSTRCSFRVSAQGMLIPYLPLRFTPYQLNEPSEDTRYRGLIAKSVWVGPSPDQQLRAESVTRMLRQLSFTDVDVETSDTPFRG</sequence>
<protein>
    <submittedName>
        <fullName evidence="1">DUF2971 domain-containing protein</fullName>
    </submittedName>
</protein>